<dbReference type="InterPro" id="IPR016032">
    <property type="entry name" value="Sig_transdc_resp-reg_C-effctor"/>
</dbReference>
<dbReference type="GO" id="GO:0003677">
    <property type="term" value="F:DNA binding"/>
    <property type="evidence" value="ECO:0007669"/>
    <property type="project" value="UniProtKB-KW"/>
</dbReference>
<feature type="domain" description="HTH luxR-type" evidence="4">
    <location>
        <begin position="143"/>
        <end position="208"/>
    </location>
</feature>
<keyword evidence="1" id="KW-0805">Transcription regulation</keyword>
<dbReference type="Gene3D" id="1.10.10.10">
    <property type="entry name" value="Winged helix-like DNA-binding domain superfamily/Winged helix DNA-binding domain"/>
    <property type="match status" value="1"/>
</dbReference>
<dbReference type="EMBL" id="AP035768">
    <property type="protein sequence ID" value="BFO16200.1"/>
    <property type="molecule type" value="Genomic_DNA"/>
</dbReference>
<dbReference type="PANTHER" id="PTHR44688">
    <property type="entry name" value="DNA-BINDING TRANSCRIPTIONAL ACTIVATOR DEVR_DOSR"/>
    <property type="match status" value="1"/>
</dbReference>
<sequence length="216" mass="22188">MLAHTGDRSGAACRALEVVQRAAARPATALTALHLAVRVADAPRAAVRAATLAAGAGSELMRLQADHVAALTRADGEALEDVSARLHTMGAVAPAAEAAAQAAEVYRKDGRRRASRLARAASARLLAESGCALVPWAVPGNTGSRTAPPLTSREREVAALAAGGLSNRDIAERLVVSVRTVENHLYRVYEKLGITARSGLGGALQGPARDALGRAA</sequence>
<dbReference type="InterPro" id="IPR036388">
    <property type="entry name" value="WH-like_DNA-bd_sf"/>
</dbReference>
<dbReference type="AlphaFoldDB" id="A0AAT9HGA3"/>
<reference evidence="5" key="2">
    <citation type="submission" date="2024-07" db="EMBL/GenBank/DDBJ databases">
        <title>Streptomyces haneummycinica sp. nov., a new antibiotic-producing actinobacterium isolated from marine sediment.</title>
        <authorList>
            <person name="Uemura M."/>
            <person name="Hamada M."/>
            <person name="Hirano S."/>
            <person name="Kobayashi K."/>
            <person name="Ohshiro T."/>
            <person name="Kobayashi T."/>
            <person name="Terahara T."/>
        </authorList>
    </citation>
    <scope>NUCLEOTIDE SEQUENCE</scope>
    <source>
        <strain evidence="5">KM77-8</strain>
    </source>
</reference>
<dbReference type="PRINTS" id="PR00038">
    <property type="entry name" value="HTHLUXR"/>
</dbReference>
<evidence type="ECO:0000259" key="4">
    <source>
        <dbReference type="PROSITE" id="PS50043"/>
    </source>
</evidence>
<dbReference type="PROSITE" id="PS00622">
    <property type="entry name" value="HTH_LUXR_1"/>
    <property type="match status" value="1"/>
</dbReference>
<name>A0AAT9HGA3_9ACTN</name>
<gene>
    <name evidence="5" type="ORF">SHKM778_25880</name>
</gene>
<evidence type="ECO:0000256" key="1">
    <source>
        <dbReference type="ARBA" id="ARBA00023015"/>
    </source>
</evidence>
<organism evidence="5">
    <name type="scientific">Streptomyces haneummycinicus</name>
    <dbReference type="NCBI Taxonomy" id="3074435"/>
    <lineage>
        <taxon>Bacteria</taxon>
        <taxon>Bacillati</taxon>
        <taxon>Actinomycetota</taxon>
        <taxon>Actinomycetes</taxon>
        <taxon>Kitasatosporales</taxon>
        <taxon>Streptomycetaceae</taxon>
        <taxon>Streptomyces</taxon>
    </lineage>
</organism>
<dbReference type="PROSITE" id="PS50043">
    <property type="entry name" value="HTH_LUXR_2"/>
    <property type="match status" value="1"/>
</dbReference>
<dbReference type="Pfam" id="PF00196">
    <property type="entry name" value="GerE"/>
    <property type="match status" value="1"/>
</dbReference>
<protein>
    <recommendedName>
        <fullName evidence="4">HTH luxR-type domain-containing protein</fullName>
    </recommendedName>
</protein>
<keyword evidence="2" id="KW-0238">DNA-binding</keyword>
<dbReference type="PANTHER" id="PTHR44688:SF16">
    <property type="entry name" value="DNA-BINDING TRANSCRIPTIONAL ACTIVATOR DEVR_DOSR"/>
    <property type="match status" value="1"/>
</dbReference>
<dbReference type="InterPro" id="IPR000792">
    <property type="entry name" value="Tscrpt_reg_LuxR_C"/>
</dbReference>
<evidence type="ECO:0000313" key="5">
    <source>
        <dbReference type="EMBL" id="BFO16200.1"/>
    </source>
</evidence>
<accession>A0AAT9HGA3</accession>
<evidence type="ECO:0000256" key="2">
    <source>
        <dbReference type="ARBA" id="ARBA00023125"/>
    </source>
</evidence>
<dbReference type="CDD" id="cd06170">
    <property type="entry name" value="LuxR_C_like"/>
    <property type="match status" value="1"/>
</dbReference>
<dbReference type="SUPFAM" id="SSF46894">
    <property type="entry name" value="C-terminal effector domain of the bipartite response regulators"/>
    <property type="match status" value="1"/>
</dbReference>
<dbReference type="GO" id="GO:0006355">
    <property type="term" value="P:regulation of DNA-templated transcription"/>
    <property type="evidence" value="ECO:0007669"/>
    <property type="project" value="InterPro"/>
</dbReference>
<dbReference type="SMART" id="SM00421">
    <property type="entry name" value="HTH_LUXR"/>
    <property type="match status" value="1"/>
</dbReference>
<keyword evidence="3" id="KW-0804">Transcription</keyword>
<proteinExistence type="predicted"/>
<reference evidence="5" key="1">
    <citation type="submission" date="2024-06" db="EMBL/GenBank/DDBJ databases">
        <authorList>
            <consortium name="consrtm"/>
            <person name="Uemura M."/>
            <person name="Terahara T."/>
        </authorList>
    </citation>
    <scope>NUCLEOTIDE SEQUENCE</scope>
    <source>
        <strain evidence="5">KM77-8</strain>
    </source>
</reference>
<evidence type="ECO:0000256" key="3">
    <source>
        <dbReference type="ARBA" id="ARBA00023163"/>
    </source>
</evidence>